<dbReference type="InterPro" id="IPR036388">
    <property type="entry name" value="WH-like_DNA-bd_sf"/>
</dbReference>
<evidence type="ECO:0000256" key="3">
    <source>
        <dbReference type="ARBA" id="ARBA00023163"/>
    </source>
</evidence>
<keyword evidence="3" id="KW-0804">Transcription</keyword>
<dbReference type="EMBL" id="BJZU01000082">
    <property type="protein sequence ID" value="GEP05896.1"/>
    <property type="molecule type" value="Genomic_DNA"/>
</dbReference>
<dbReference type="AlphaFoldDB" id="A0A512J7F1"/>
<feature type="domain" description="HTH marR-type" evidence="5">
    <location>
        <begin position="101"/>
        <end position="233"/>
    </location>
</feature>
<sequence length="243" mass="26739">MLAGSLSEAGWRGMGRGGAAPELYSPARPGATRLAGCNRCGQCRRRSRARPGPRHRERVRAQPPTVVSRRPAAERSRVCYRQATMSRPHAKEDPGPEPVDPLRVWFRFIRLNRRVTAAVGAELREIGLSIPQFDVLSTLTEREGLTQQELAARLYVTKGNVSGLIDRLVEAGLVERRAIPGDRRSHALHLTPAGSALASRGIEAQEAYVARTLGRLAPADIAAFERLVLEWRDLARADATDRS</sequence>
<dbReference type="PANTHER" id="PTHR33164">
    <property type="entry name" value="TRANSCRIPTIONAL REGULATOR, MARR FAMILY"/>
    <property type="match status" value="1"/>
</dbReference>
<dbReference type="SUPFAM" id="SSF46785">
    <property type="entry name" value="Winged helix' DNA-binding domain"/>
    <property type="match status" value="1"/>
</dbReference>
<reference evidence="9" key="2">
    <citation type="journal article" date="2019" name="Int. J. Syst. Evol. Microbiol.">
        <title>The Global Catalogue of Microorganisms (GCM) 10K type strain sequencing project: providing services to taxonomists for standard genome sequencing and annotation.</title>
        <authorList>
            <consortium name="The Broad Institute Genomics Platform"/>
            <consortium name="The Broad Institute Genome Sequencing Center for Infectious Disease"/>
            <person name="Wu L."/>
            <person name="Ma J."/>
        </authorList>
    </citation>
    <scope>NUCLEOTIDE SEQUENCE [LARGE SCALE GENOMIC DNA]</scope>
    <source>
        <strain evidence="9">NBRC 107715</strain>
    </source>
</reference>
<protein>
    <recommendedName>
        <fullName evidence="5">HTH marR-type domain-containing protein</fullName>
    </recommendedName>
</protein>
<dbReference type="InterPro" id="IPR036390">
    <property type="entry name" value="WH_DNA-bd_sf"/>
</dbReference>
<dbReference type="PRINTS" id="PR00598">
    <property type="entry name" value="HTHMARR"/>
</dbReference>
<evidence type="ECO:0000259" key="5">
    <source>
        <dbReference type="PROSITE" id="PS50995"/>
    </source>
</evidence>
<evidence type="ECO:0000256" key="4">
    <source>
        <dbReference type="SAM" id="MobiDB-lite"/>
    </source>
</evidence>
<accession>A0A512J7F1</accession>
<dbReference type="GO" id="GO:0003677">
    <property type="term" value="F:DNA binding"/>
    <property type="evidence" value="ECO:0007669"/>
    <property type="project" value="UniProtKB-KW"/>
</dbReference>
<feature type="compositionally biased region" description="Basic residues" evidence="4">
    <location>
        <begin position="42"/>
        <end position="58"/>
    </location>
</feature>
<dbReference type="SMART" id="SM00347">
    <property type="entry name" value="HTH_MARR"/>
    <property type="match status" value="1"/>
</dbReference>
<dbReference type="InterPro" id="IPR039422">
    <property type="entry name" value="MarR/SlyA-like"/>
</dbReference>
<dbReference type="Proteomes" id="UP000321960">
    <property type="component" value="Unassembled WGS sequence"/>
</dbReference>
<reference evidence="6 8" key="3">
    <citation type="submission" date="2019-07" db="EMBL/GenBank/DDBJ databases">
        <title>Whole genome shotgun sequence of Methylobacterium oxalidis NBRC 107715.</title>
        <authorList>
            <person name="Hosoyama A."/>
            <person name="Uohara A."/>
            <person name="Ohji S."/>
            <person name="Ichikawa N."/>
        </authorList>
    </citation>
    <scope>NUCLEOTIDE SEQUENCE [LARGE SCALE GENOMIC DNA]</scope>
    <source>
        <strain evidence="6 8">NBRC 107715</strain>
    </source>
</reference>
<dbReference type="InterPro" id="IPR023187">
    <property type="entry name" value="Tscrpt_reg_MarR-type_CS"/>
</dbReference>
<dbReference type="InterPro" id="IPR000835">
    <property type="entry name" value="HTH_MarR-typ"/>
</dbReference>
<evidence type="ECO:0000313" key="7">
    <source>
        <dbReference type="EMBL" id="GLS61663.1"/>
    </source>
</evidence>
<reference evidence="7" key="1">
    <citation type="journal article" date="2014" name="Int. J. Syst. Evol. Microbiol.">
        <title>Complete genome of a new Firmicutes species belonging to the dominant human colonic microbiota ('Ruminococcus bicirculans') reveals two chromosomes and a selective capacity to utilize plant glucans.</title>
        <authorList>
            <consortium name="NISC Comparative Sequencing Program"/>
            <person name="Wegmann U."/>
            <person name="Louis P."/>
            <person name="Goesmann A."/>
            <person name="Henrissat B."/>
            <person name="Duncan S.H."/>
            <person name="Flint H.J."/>
        </authorList>
    </citation>
    <scope>NUCLEOTIDE SEQUENCE</scope>
    <source>
        <strain evidence="7">NBRC 107715</strain>
    </source>
</reference>
<evidence type="ECO:0000313" key="9">
    <source>
        <dbReference type="Proteomes" id="UP001156856"/>
    </source>
</evidence>
<dbReference type="PROSITE" id="PS50995">
    <property type="entry name" value="HTH_MARR_2"/>
    <property type="match status" value="1"/>
</dbReference>
<organism evidence="6 8">
    <name type="scientific">Methylobacterium oxalidis</name>
    <dbReference type="NCBI Taxonomy" id="944322"/>
    <lineage>
        <taxon>Bacteria</taxon>
        <taxon>Pseudomonadati</taxon>
        <taxon>Pseudomonadota</taxon>
        <taxon>Alphaproteobacteria</taxon>
        <taxon>Hyphomicrobiales</taxon>
        <taxon>Methylobacteriaceae</taxon>
        <taxon>Methylobacterium</taxon>
    </lineage>
</organism>
<proteinExistence type="predicted"/>
<evidence type="ECO:0000313" key="6">
    <source>
        <dbReference type="EMBL" id="GEP05896.1"/>
    </source>
</evidence>
<comment type="caution">
    <text evidence="6">The sequence shown here is derived from an EMBL/GenBank/DDBJ whole genome shotgun (WGS) entry which is preliminary data.</text>
</comment>
<dbReference type="Gene3D" id="1.10.10.10">
    <property type="entry name" value="Winged helix-like DNA-binding domain superfamily/Winged helix DNA-binding domain"/>
    <property type="match status" value="1"/>
</dbReference>
<dbReference type="Proteomes" id="UP001156856">
    <property type="component" value="Unassembled WGS sequence"/>
</dbReference>
<dbReference type="PROSITE" id="PS01117">
    <property type="entry name" value="HTH_MARR_1"/>
    <property type="match status" value="1"/>
</dbReference>
<keyword evidence="9" id="KW-1185">Reference proteome</keyword>
<evidence type="ECO:0000256" key="1">
    <source>
        <dbReference type="ARBA" id="ARBA00023015"/>
    </source>
</evidence>
<evidence type="ECO:0000256" key="2">
    <source>
        <dbReference type="ARBA" id="ARBA00023125"/>
    </source>
</evidence>
<dbReference type="GO" id="GO:0003700">
    <property type="term" value="F:DNA-binding transcription factor activity"/>
    <property type="evidence" value="ECO:0007669"/>
    <property type="project" value="InterPro"/>
</dbReference>
<keyword evidence="1" id="KW-0805">Transcription regulation</keyword>
<evidence type="ECO:0000313" key="8">
    <source>
        <dbReference type="Proteomes" id="UP000321960"/>
    </source>
</evidence>
<dbReference type="Pfam" id="PF12802">
    <property type="entry name" value="MarR_2"/>
    <property type="match status" value="1"/>
</dbReference>
<name>A0A512J7F1_9HYPH</name>
<dbReference type="PANTHER" id="PTHR33164:SF43">
    <property type="entry name" value="HTH-TYPE TRANSCRIPTIONAL REPRESSOR YETL"/>
    <property type="match status" value="1"/>
</dbReference>
<gene>
    <name evidence="7" type="ORF">GCM10007888_00440</name>
    <name evidence="6" type="ORF">MOX02_39340</name>
</gene>
<dbReference type="EMBL" id="BSPK01000001">
    <property type="protein sequence ID" value="GLS61663.1"/>
    <property type="molecule type" value="Genomic_DNA"/>
</dbReference>
<dbReference type="GO" id="GO:0006950">
    <property type="term" value="P:response to stress"/>
    <property type="evidence" value="ECO:0007669"/>
    <property type="project" value="TreeGrafter"/>
</dbReference>
<feature type="region of interest" description="Disordered" evidence="4">
    <location>
        <begin position="40"/>
        <end position="73"/>
    </location>
</feature>
<reference evidence="7" key="4">
    <citation type="submission" date="2023-01" db="EMBL/GenBank/DDBJ databases">
        <title>Draft genome sequence of Methylobacterium oxalidis strain NBRC 107715.</title>
        <authorList>
            <person name="Sun Q."/>
            <person name="Mori K."/>
        </authorList>
    </citation>
    <scope>NUCLEOTIDE SEQUENCE</scope>
    <source>
        <strain evidence="7">NBRC 107715</strain>
    </source>
</reference>
<keyword evidence="2" id="KW-0238">DNA-binding</keyword>